<accession>A0A673U2Y7</accession>
<dbReference type="SMART" id="SM00280">
    <property type="entry name" value="KAZAL"/>
    <property type="match status" value="1"/>
</dbReference>
<dbReference type="PANTHER" id="PTHR12352:SF21">
    <property type="entry name" value="SPARC-RELATED MODULAR CALCIUM-BINDING PROTEIN 2"/>
    <property type="match status" value="1"/>
</dbReference>
<name>A0A673U2Y7_SURSU</name>
<evidence type="ECO:0000313" key="5">
    <source>
        <dbReference type="Proteomes" id="UP000472268"/>
    </source>
</evidence>
<proteinExistence type="predicted"/>
<keyword evidence="2" id="KW-0964">Secreted</keyword>
<dbReference type="GO" id="GO:0008201">
    <property type="term" value="F:heparin binding"/>
    <property type="evidence" value="ECO:0007669"/>
    <property type="project" value="TreeGrafter"/>
</dbReference>
<dbReference type="CDD" id="cd00104">
    <property type="entry name" value="KAZAL_FS"/>
    <property type="match status" value="1"/>
</dbReference>
<dbReference type="GO" id="GO:0005604">
    <property type="term" value="C:basement membrane"/>
    <property type="evidence" value="ECO:0007669"/>
    <property type="project" value="TreeGrafter"/>
</dbReference>
<dbReference type="InterPro" id="IPR036058">
    <property type="entry name" value="Kazal_dom_sf"/>
</dbReference>
<evidence type="ECO:0000313" key="4">
    <source>
        <dbReference type="Ensembl" id="ENSSSUP00005019818.1"/>
    </source>
</evidence>
<dbReference type="SUPFAM" id="SSF100895">
    <property type="entry name" value="Kazal-type serine protease inhibitors"/>
    <property type="match status" value="1"/>
</dbReference>
<dbReference type="PROSITE" id="PS51465">
    <property type="entry name" value="KAZAL_2"/>
    <property type="match status" value="1"/>
</dbReference>
<dbReference type="Proteomes" id="UP000472268">
    <property type="component" value="Chromosome 7"/>
</dbReference>
<dbReference type="Pfam" id="PF07648">
    <property type="entry name" value="Kazal_2"/>
    <property type="match status" value="1"/>
</dbReference>
<dbReference type="PANTHER" id="PTHR12352">
    <property type="entry name" value="SECRETED MODULAR CALCIUM-BINDING PROTEIN"/>
    <property type="match status" value="1"/>
</dbReference>
<comment type="subcellular location">
    <subcellularLocation>
        <location evidence="1">Secreted</location>
    </subcellularLocation>
</comment>
<dbReference type="GO" id="GO:0050840">
    <property type="term" value="F:extracellular matrix binding"/>
    <property type="evidence" value="ECO:0007669"/>
    <property type="project" value="TreeGrafter"/>
</dbReference>
<dbReference type="InterPro" id="IPR002350">
    <property type="entry name" value="Kazal_dom"/>
</dbReference>
<dbReference type="GO" id="GO:0005615">
    <property type="term" value="C:extracellular space"/>
    <property type="evidence" value="ECO:0007669"/>
    <property type="project" value="TreeGrafter"/>
</dbReference>
<evidence type="ECO:0000256" key="2">
    <source>
        <dbReference type="ARBA" id="ARBA00022525"/>
    </source>
</evidence>
<protein>
    <recommendedName>
        <fullName evidence="3">Kazal-like domain-containing protein</fullName>
    </recommendedName>
</protein>
<dbReference type="FunFam" id="3.30.60.30:FF:000012">
    <property type="entry name" value="SPARC-related modular calcium binding protein 1"/>
    <property type="match status" value="1"/>
</dbReference>
<dbReference type="AlphaFoldDB" id="A0A673U2Y7"/>
<reference evidence="4 5" key="1">
    <citation type="submission" date="2019-05" db="EMBL/GenBank/DDBJ databases">
        <title>A Chromosome-scale Meerkat (S. suricatta) Genome Assembly.</title>
        <authorList>
            <person name="Dudchenko O."/>
            <person name="Lieberman Aiden E."/>
            <person name="Tung J."/>
            <person name="Barreiro L.B."/>
            <person name="Clutton-Brock T.H."/>
        </authorList>
    </citation>
    <scope>NUCLEOTIDE SEQUENCE [LARGE SCALE GENOMIC DNA]</scope>
</reference>
<reference evidence="4" key="3">
    <citation type="submission" date="2025-09" db="UniProtKB">
        <authorList>
            <consortium name="Ensembl"/>
        </authorList>
    </citation>
    <scope>IDENTIFICATION</scope>
</reference>
<sequence>GLPPSVPCWQPLWPRVVAPDCQFLRVDQDKDKDCQLACSGSSQKPLCASDGRTFLSRCEFQRAKCKDPQLEIAHRGNCRGEAGRLRPRVLSSSLLTF</sequence>
<reference evidence="4" key="2">
    <citation type="submission" date="2025-08" db="UniProtKB">
        <authorList>
            <consortium name="Ensembl"/>
        </authorList>
    </citation>
    <scope>IDENTIFICATION</scope>
</reference>
<organism evidence="4 5">
    <name type="scientific">Suricata suricatta</name>
    <name type="common">Meerkat</name>
    <dbReference type="NCBI Taxonomy" id="37032"/>
    <lineage>
        <taxon>Eukaryota</taxon>
        <taxon>Metazoa</taxon>
        <taxon>Chordata</taxon>
        <taxon>Craniata</taxon>
        <taxon>Vertebrata</taxon>
        <taxon>Euteleostomi</taxon>
        <taxon>Mammalia</taxon>
        <taxon>Eutheria</taxon>
        <taxon>Laurasiatheria</taxon>
        <taxon>Carnivora</taxon>
        <taxon>Feliformia</taxon>
        <taxon>Herpestidae</taxon>
        <taxon>Suricata</taxon>
    </lineage>
</organism>
<dbReference type="InterPro" id="IPR051950">
    <property type="entry name" value="Dev_reg/Prot_inhib"/>
</dbReference>
<keyword evidence="5" id="KW-1185">Reference proteome</keyword>
<dbReference type="GO" id="GO:0030198">
    <property type="term" value="P:extracellular matrix organization"/>
    <property type="evidence" value="ECO:0007669"/>
    <property type="project" value="TreeGrafter"/>
</dbReference>
<dbReference type="Ensembl" id="ENSSSUT00005022670.1">
    <property type="protein sequence ID" value="ENSSSUP00005019818.1"/>
    <property type="gene ID" value="ENSSSUG00005012862.1"/>
</dbReference>
<evidence type="ECO:0000256" key="1">
    <source>
        <dbReference type="ARBA" id="ARBA00004613"/>
    </source>
</evidence>
<evidence type="ECO:0000259" key="3">
    <source>
        <dbReference type="PROSITE" id="PS51465"/>
    </source>
</evidence>
<dbReference type="Gene3D" id="3.30.60.30">
    <property type="match status" value="1"/>
</dbReference>
<feature type="domain" description="Kazal-like" evidence="3">
    <location>
        <begin position="28"/>
        <end position="80"/>
    </location>
</feature>